<dbReference type="InterPro" id="IPR050706">
    <property type="entry name" value="Cyclic-di-GMP_PDE-like"/>
</dbReference>
<dbReference type="InterPro" id="IPR000160">
    <property type="entry name" value="GGDEF_dom"/>
</dbReference>
<sequence length="517" mass="56110">MPAGSELPWLVLARALWPLLVVGPEGQLRFANPEARAWLREAGLPWYDLANGHPIGALPADAEVLALEGADGARLVQRRSGVAARRSGGLLDAPGLLFRLERALETALQLGQIVSVSQFNLGLYHEIESLYGRNEAGALIDQISTRVIAQLRRGEFAGHLGNGQLVLVSLAQPTAEAAMAATEHWLRVLAQPLRVGRGEHAHRVTGGLAIAPEHGRSASELLDHAAAAAFTAARQRRGTVWAFSEAMARQMQDDMLLESACASALQNDEFHLVFQPKVRLVVGAPQLDGVEALLRWQSPKLGNVSPARFIPIAERAGFMPDLGRRVVEMACAQILRWRERGWQAPVVAVNVSGYEFNQSDFRGQFKRTLERFRVQPSALQIEITESALLQDVDYAIHVLKSLKADGVGLAIDDFGTGYSSLGYLRRFPADLLKIDRSFVVDAEKDEGARAVLLSIVQLAHSLRMDVVAEGVETAAQRDVLLAMGCDCFQGFLFGRPLPAHELEALWAPAGAAHASGA</sequence>
<dbReference type="SUPFAM" id="SSF141868">
    <property type="entry name" value="EAL domain-like"/>
    <property type="match status" value="1"/>
</dbReference>
<dbReference type="PANTHER" id="PTHR33121">
    <property type="entry name" value="CYCLIC DI-GMP PHOSPHODIESTERASE PDEF"/>
    <property type="match status" value="1"/>
</dbReference>
<dbReference type="Gene3D" id="3.30.70.270">
    <property type="match status" value="1"/>
</dbReference>
<dbReference type="CDD" id="cd01948">
    <property type="entry name" value="EAL"/>
    <property type="match status" value="1"/>
</dbReference>
<dbReference type="InterPro" id="IPR043128">
    <property type="entry name" value="Rev_trsase/Diguanyl_cyclase"/>
</dbReference>
<dbReference type="InterPro" id="IPR001633">
    <property type="entry name" value="EAL_dom"/>
</dbReference>
<dbReference type="SMART" id="SM00267">
    <property type="entry name" value="GGDEF"/>
    <property type="match status" value="1"/>
</dbReference>
<evidence type="ECO:0000259" key="1">
    <source>
        <dbReference type="PROSITE" id="PS50883"/>
    </source>
</evidence>
<evidence type="ECO:0000313" key="3">
    <source>
        <dbReference type="EMBL" id="SDE02012.1"/>
    </source>
</evidence>
<organism evidence="3 4">
    <name type="scientific">Aquimonas voraii</name>
    <dbReference type="NCBI Taxonomy" id="265719"/>
    <lineage>
        <taxon>Bacteria</taxon>
        <taxon>Pseudomonadati</taxon>
        <taxon>Pseudomonadota</taxon>
        <taxon>Gammaproteobacteria</taxon>
        <taxon>Lysobacterales</taxon>
        <taxon>Lysobacteraceae</taxon>
        <taxon>Aquimonas</taxon>
    </lineage>
</organism>
<keyword evidence="4" id="KW-1185">Reference proteome</keyword>
<protein>
    <submittedName>
        <fullName evidence="3">EAL domain, c-di-GMP-specific phosphodiesterase class I (Or its enzymatically inactive variant)</fullName>
    </submittedName>
</protein>
<dbReference type="SUPFAM" id="SSF55073">
    <property type="entry name" value="Nucleotide cyclase"/>
    <property type="match status" value="1"/>
</dbReference>
<reference evidence="3 4" key="1">
    <citation type="submission" date="2016-10" db="EMBL/GenBank/DDBJ databases">
        <authorList>
            <person name="de Groot N.N."/>
        </authorList>
    </citation>
    <scope>NUCLEOTIDE SEQUENCE [LARGE SCALE GENOMIC DNA]</scope>
    <source>
        <strain evidence="3 4">DSM 16957</strain>
    </source>
</reference>
<dbReference type="Pfam" id="PF00990">
    <property type="entry name" value="GGDEF"/>
    <property type="match status" value="1"/>
</dbReference>
<dbReference type="PANTHER" id="PTHR33121:SF70">
    <property type="entry name" value="SIGNALING PROTEIN YKOW"/>
    <property type="match status" value="1"/>
</dbReference>
<dbReference type="PROSITE" id="PS50887">
    <property type="entry name" value="GGDEF"/>
    <property type="match status" value="1"/>
</dbReference>
<evidence type="ECO:0000259" key="2">
    <source>
        <dbReference type="PROSITE" id="PS50887"/>
    </source>
</evidence>
<dbReference type="InterPro" id="IPR035919">
    <property type="entry name" value="EAL_sf"/>
</dbReference>
<dbReference type="InterPro" id="IPR029787">
    <property type="entry name" value="Nucleotide_cyclase"/>
</dbReference>
<dbReference type="OrthoDB" id="9812358at2"/>
<dbReference type="PROSITE" id="PS50883">
    <property type="entry name" value="EAL"/>
    <property type="match status" value="1"/>
</dbReference>
<dbReference type="Proteomes" id="UP000199603">
    <property type="component" value="Unassembled WGS sequence"/>
</dbReference>
<evidence type="ECO:0000313" key="4">
    <source>
        <dbReference type="Proteomes" id="UP000199603"/>
    </source>
</evidence>
<name>A0A1G6ZHQ8_9GAMM</name>
<dbReference type="STRING" id="265719.SAMN04488509_1146"/>
<dbReference type="RefSeq" id="WP_091245003.1">
    <property type="nucleotide sequence ID" value="NZ_FNAG01000014.1"/>
</dbReference>
<dbReference type="EMBL" id="FNAG01000014">
    <property type="protein sequence ID" value="SDE02012.1"/>
    <property type="molecule type" value="Genomic_DNA"/>
</dbReference>
<dbReference type="Gene3D" id="3.20.20.450">
    <property type="entry name" value="EAL domain"/>
    <property type="match status" value="1"/>
</dbReference>
<dbReference type="Pfam" id="PF00563">
    <property type="entry name" value="EAL"/>
    <property type="match status" value="1"/>
</dbReference>
<feature type="domain" description="GGDEF" evidence="2">
    <location>
        <begin position="112"/>
        <end position="245"/>
    </location>
</feature>
<feature type="domain" description="EAL" evidence="1">
    <location>
        <begin position="254"/>
        <end position="510"/>
    </location>
</feature>
<dbReference type="AlphaFoldDB" id="A0A1G6ZHQ8"/>
<accession>A0A1G6ZHQ8</accession>
<dbReference type="SMART" id="SM00052">
    <property type="entry name" value="EAL"/>
    <property type="match status" value="1"/>
</dbReference>
<proteinExistence type="predicted"/>
<dbReference type="GO" id="GO:0071111">
    <property type="term" value="F:cyclic-guanylate-specific phosphodiesterase activity"/>
    <property type="evidence" value="ECO:0007669"/>
    <property type="project" value="InterPro"/>
</dbReference>
<gene>
    <name evidence="3" type="ORF">SAMN04488509_1146</name>
</gene>